<keyword evidence="5 7" id="KW-0378">Hydrolase</keyword>
<keyword evidence="4 7" id="KW-0540">Nuclease</keyword>
<evidence type="ECO:0000259" key="9">
    <source>
        <dbReference type="Pfam" id="PF12320"/>
    </source>
</evidence>
<evidence type="ECO:0000256" key="2">
    <source>
        <dbReference type="ARBA" id="ARBA00011322"/>
    </source>
</evidence>
<dbReference type="GO" id="GO:0006310">
    <property type="term" value="P:DNA recombination"/>
    <property type="evidence" value="ECO:0007669"/>
    <property type="project" value="UniProtKB-KW"/>
</dbReference>
<gene>
    <name evidence="7" type="primary">sbcD</name>
    <name evidence="10" type="ORF">FHX50_001608</name>
</gene>
<keyword evidence="7" id="KW-0255">Endonuclease</keyword>
<keyword evidence="11" id="KW-1185">Reference proteome</keyword>
<evidence type="ECO:0000256" key="5">
    <source>
        <dbReference type="ARBA" id="ARBA00022801"/>
    </source>
</evidence>
<organism evidence="10 11">
    <name type="scientific">Helcobacillus massiliensis</name>
    <dbReference type="NCBI Taxonomy" id="521392"/>
    <lineage>
        <taxon>Bacteria</taxon>
        <taxon>Bacillati</taxon>
        <taxon>Actinomycetota</taxon>
        <taxon>Actinomycetes</taxon>
        <taxon>Micrococcales</taxon>
        <taxon>Dermabacteraceae</taxon>
        <taxon>Helcobacillus</taxon>
    </lineage>
</organism>
<keyword evidence="7" id="KW-0235">DNA replication</keyword>
<dbReference type="Pfam" id="PF00149">
    <property type="entry name" value="Metallophos"/>
    <property type="match status" value="1"/>
</dbReference>
<dbReference type="InterPro" id="IPR004843">
    <property type="entry name" value="Calcineurin-like_PHP"/>
</dbReference>
<dbReference type="CDD" id="cd00840">
    <property type="entry name" value="MPP_Mre11_N"/>
    <property type="match status" value="1"/>
</dbReference>
<evidence type="ECO:0000313" key="11">
    <source>
        <dbReference type="Proteomes" id="UP000568050"/>
    </source>
</evidence>
<dbReference type="InterPro" id="IPR029052">
    <property type="entry name" value="Metallo-depent_PP-like"/>
</dbReference>
<dbReference type="InterPro" id="IPR026843">
    <property type="entry name" value="SbcD_C"/>
</dbReference>
<dbReference type="SUPFAM" id="SSF56300">
    <property type="entry name" value="Metallo-dependent phosphatases"/>
    <property type="match status" value="1"/>
</dbReference>
<evidence type="ECO:0000256" key="3">
    <source>
        <dbReference type="ARBA" id="ARBA00013365"/>
    </source>
</evidence>
<dbReference type="AlphaFoldDB" id="A0A839R2Q1"/>
<evidence type="ECO:0000256" key="1">
    <source>
        <dbReference type="ARBA" id="ARBA00010555"/>
    </source>
</evidence>
<dbReference type="Gene3D" id="3.60.21.10">
    <property type="match status" value="1"/>
</dbReference>
<reference evidence="10 11" key="1">
    <citation type="submission" date="2020-08" db="EMBL/GenBank/DDBJ databases">
        <title>Sequencing the genomes of 1000 actinobacteria strains.</title>
        <authorList>
            <person name="Klenk H.-P."/>
        </authorList>
    </citation>
    <scope>NUCLEOTIDE SEQUENCE [LARGE SCALE GENOMIC DNA]</scope>
    <source>
        <strain evidence="10 11">DSM 23040</strain>
    </source>
</reference>
<sequence length="394" mass="42908">MKILHTSDWHLGRTLHGEDLHEHQRTFHDFLVDLVKREKVDVVAIAGDVYDRSIPPVASVDLLNDTLTRLADITTVILTPGNHDSAARLGFGAKLMGRGVHILSETGGVERPVTVADEHGEVLFFGLPYLDPDIVRFAFAAEGEQPLARSHESVTREAMDRVRRTVQQHGGARSVVLAHTFVSGGEGSDSERDLTIGGVDSVTGSVFAGVDYVALGHLHGCQNMAGHIPDQRPAAWYSGSPLPFSFSEKNHRKAVLIVDMGADGSVDVTPVPTPVPRRLIELTGDLDTVLAQAGEHGDDWVFATVQEPTRPPHMQEKLRRAFPHMLGCEFVSTVHRDRSTAPLVSEAMDAVAVVGEFYQQLAGAEPTHAQVELIEQAVRDARAAHDENSQRARA</sequence>
<dbReference type="Pfam" id="PF12320">
    <property type="entry name" value="SbcD_C"/>
    <property type="match status" value="1"/>
</dbReference>
<comment type="function">
    <text evidence="7">SbcCD cleaves DNA hairpin structures. These structures can inhibit DNA replication and are intermediates in certain DNA recombination reactions. The complex acts as a 3'-&gt;5' double strand exonuclease that can open hairpins. It also has a 5' single-strand endonuclease activity.</text>
</comment>
<dbReference type="PANTHER" id="PTHR30337">
    <property type="entry name" value="COMPONENT OF ATP-DEPENDENT DSDNA EXONUCLEASE"/>
    <property type="match status" value="1"/>
</dbReference>
<dbReference type="GO" id="GO:0004519">
    <property type="term" value="F:endonuclease activity"/>
    <property type="evidence" value="ECO:0007669"/>
    <property type="project" value="UniProtKB-KW"/>
</dbReference>
<dbReference type="GO" id="GO:0006260">
    <property type="term" value="P:DNA replication"/>
    <property type="evidence" value="ECO:0007669"/>
    <property type="project" value="UniProtKB-KW"/>
</dbReference>
<dbReference type="EMBL" id="JACHWP010000004">
    <property type="protein sequence ID" value="MBB3023316.1"/>
    <property type="molecule type" value="Genomic_DNA"/>
</dbReference>
<dbReference type="InterPro" id="IPR004593">
    <property type="entry name" value="SbcD"/>
</dbReference>
<evidence type="ECO:0000313" key="10">
    <source>
        <dbReference type="EMBL" id="MBB3023316.1"/>
    </source>
</evidence>
<dbReference type="InterPro" id="IPR041796">
    <property type="entry name" value="Mre11_N"/>
</dbReference>
<evidence type="ECO:0000259" key="8">
    <source>
        <dbReference type="Pfam" id="PF00149"/>
    </source>
</evidence>
<accession>A0A839R2Q1</accession>
<comment type="caution">
    <text evidence="10">The sequence shown here is derived from an EMBL/GenBank/DDBJ whole genome shotgun (WGS) entry which is preliminary data.</text>
</comment>
<dbReference type="NCBIfam" id="TIGR00619">
    <property type="entry name" value="sbcd"/>
    <property type="match status" value="1"/>
</dbReference>
<proteinExistence type="inferred from homology"/>
<name>A0A839R2Q1_9MICO</name>
<dbReference type="Proteomes" id="UP000568050">
    <property type="component" value="Unassembled WGS sequence"/>
</dbReference>
<feature type="domain" description="Calcineurin-like phosphoesterase" evidence="8">
    <location>
        <begin position="1"/>
        <end position="220"/>
    </location>
</feature>
<dbReference type="RefSeq" id="WP_183376409.1">
    <property type="nucleotide sequence ID" value="NZ_CBCSFZ010000025.1"/>
</dbReference>
<dbReference type="InterPro" id="IPR050535">
    <property type="entry name" value="DNA_Repair-Maintenance_Comp"/>
</dbReference>
<feature type="domain" description="Nuclease SbcCD subunit D C-terminal" evidence="9">
    <location>
        <begin position="276"/>
        <end position="328"/>
    </location>
</feature>
<protein>
    <recommendedName>
        <fullName evidence="3 7">Nuclease SbcCD subunit D</fullName>
    </recommendedName>
</protein>
<comment type="similarity">
    <text evidence="1 7">Belongs to the SbcD family.</text>
</comment>
<dbReference type="GO" id="GO:0008408">
    <property type="term" value="F:3'-5' exonuclease activity"/>
    <property type="evidence" value="ECO:0007669"/>
    <property type="project" value="InterPro"/>
</dbReference>
<comment type="subunit">
    <text evidence="2 7">Heterodimer of SbcC and SbcD.</text>
</comment>
<evidence type="ECO:0000256" key="6">
    <source>
        <dbReference type="ARBA" id="ARBA00022839"/>
    </source>
</evidence>
<evidence type="ECO:0000256" key="4">
    <source>
        <dbReference type="ARBA" id="ARBA00022722"/>
    </source>
</evidence>
<keyword evidence="7" id="KW-0233">DNA recombination</keyword>
<evidence type="ECO:0000256" key="7">
    <source>
        <dbReference type="RuleBase" id="RU363069"/>
    </source>
</evidence>
<keyword evidence="6 7" id="KW-0269">Exonuclease</keyword>
<dbReference type="PANTHER" id="PTHR30337:SF0">
    <property type="entry name" value="NUCLEASE SBCCD SUBUNIT D"/>
    <property type="match status" value="1"/>
</dbReference>